<keyword evidence="6" id="KW-1185">Reference proteome</keyword>
<dbReference type="SUPFAM" id="SSF52833">
    <property type="entry name" value="Thioredoxin-like"/>
    <property type="match status" value="1"/>
</dbReference>
<comment type="similarity">
    <text evidence="1">Belongs to the thioredoxin family.</text>
</comment>
<organism evidence="5 6">
    <name type="scientific">Didymosphaeria variabile</name>
    <dbReference type="NCBI Taxonomy" id="1932322"/>
    <lineage>
        <taxon>Eukaryota</taxon>
        <taxon>Fungi</taxon>
        <taxon>Dikarya</taxon>
        <taxon>Ascomycota</taxon>
        <taxon>Pezizomycotina</taxon>
        <taxon>Dothideomycetes</taxon>
        <taxon>Pleosporomycetidae</taxon>
        <taxon>Pleosporales</taxon>
        <taxon>Massarineae</taxon>
        <taxon>Didymosphaeriaceae</taxon>
        <taxon>Didymosphaeria</taxon>
    </lineage>
</organism>
<keyword evidence="2" id="KW-1015">Disulfide bond</keyword>
<name>A0A9W8XRB8_9PLEO</name>
<feature type="domain" description="Thioredoxin" evidence="4">
    <location>
        <begin position="1"/>
        <end position="107"/>
    </location>
</feature>
<dbReference type="PRINTS" id="PR00421">
    <property type="entry name" value="THIOREDOXIN"/>
</dbReference>
<reference evidence="5" key="1">
    <citation type="submission" date="2022-10" db="EMBL/GenBank/DDBJ databases">
        <title>Tapping the CABI collections for fungal endophytes: first genome assemblies for Collariella, Neodidymelliopsis, Ascochyta clinopodiicola, Didymella pomorum, Didymosphaeria variabile, Neocosmospora piperis and Neocucurbitaria cava.</title>
        <authorList>
            <person name="Hill R."/>
        </authorList>
    </citation>
    <scope>NUCLEOTIDE SEQUENCE</scope>
    <source>
        <strain evidence="5">IMI 356815</strain>
    </source>
</reference>
<feature type="compositionally biased region" description="Acidic residues" evidence="3">
    <location>
        <begin position="121"/>
        <end position="133"/>
    </location>
</feature>
<dbReference type="PROSITE" id="PS00194">
    <property type="entry name" value="THIOREDOXIN_1"/>
    <property type="match status" value="1"/>
</dbReference>
<dbReference type="Gene3D" id="3.40.30.10">
    <property type="entry name" value="Glutaredoxin"/>
    <property type="match status" value="1"/>
</dbReference>
<dbReference type="PROSITE" id="PS51352">
    <property type="entry name" value="THIOREDOXIN_2"/>
    <property type="match status" value="1"/>
</dbReference>
<dbReference type="InterPro" id="IPR013766">
    <property type="entry name" value="Thioredoxin_domain"/>
</dbReference>
<evidence type="ECO:0000313" key="5">
    <source>
        <dbReference type="EMBL" id="KAJ4356822.1"/>
    </source>
</evidence>
<dbReference type="InterPro" id="IPR036249">
    <property type="entry name" value="Thioredoxin-like_sf"/>
</dbReference>
<dbReference type="PANTHER" id="PTHR46115">
    <property type="entry name" value="THIOREDOXIN-LIKE PROTEIN 1"/>
    <property type="match status" value="1"/>
</dbReference>
<evidence type="ECO:0000256" key="2">
    <source>
        <dbReference type="ARBA" id="ARBA00023157"/>
    </source>
</evidence>
<sequence>MVTEISASSDFQALLNEHTYLIADFFATWCPPCKAIAPLYEQLSKAHSVPSKVAFVKINVDDQPKLAAQFQISAIPTFLIFKDGKQIEEVRSANAPALKRNVEKIAVDVKSEGSQEKADEKMEEEQLDFEDDS</sequence>
<dbReference type="OrthoDB" id="19690at2759"/>
<dbReference type="RefSeq" id="XP_056073948.1">
    <property type="nucleotide sequence ID" value="XM_056213640.1"/>
</dbReference>
<evidence type="ECO:0000259" key="4">
    <source>
        <dbReference type="PROSITE" id="PS51352"/>
    </source>
</evidence>
<feature type="compositionally biased region" description="Basic and acidic residues" evidence="3">
    <location>
        <begin position="109"/>
        <end position="120"/>
    </location>
</feature>
<protein>
    <recommendedName>
        <fullName evidence="4">Thioredoxin domain-containing protein</fullName>
    </recommendedName>
</protein>
<dbReference type="Pfam" id="PF00085">
    <property type="entry name" value="Thioredoxin"/>
    <property type="match status" value="1"/>
</dbReference>
<feature type="region of interest" description="Disordered" evidence="3">
    <location>
        <begin position="109"/>
        <end position="133"/>
    </location>
</feature>
<evidence type="ECO:0000256" key="3">
    <source>
        <dbReference type="SAM" id="MobiDB-lite"/>
    </source>
</evidence>
<accession>A0A9W8XRB8</accession>
<proteinExistence type="inferred from homology"/>
<dbReference type="InterPro" id="IPR017937">
    <property type="entry name" value="Thioredoxin_CS"/>
</dbReference>
<gene>
    <name evidence="5" type="ORF">N0V89_004859</name>
</gene>
<dbReference type="EMBL" id="JAPEUX010000003">
    <property type="protein sequence ID" value="KAJ4356822.1"/>
    <property type="molecule type" value="Genomic_DNA"/>
</dbReference>
<comment type="caution">
    <text evidence="5">The sequence shown here is derived from an EMBL/GenBank/DDBJ whole genome shotgun (WGS) entry which is preliminary data.</text>
</comment>
<dbReference type="CDD" id="cd02947">
    <property type="entry name" value="TRX_family"/>
    <property type="match status" value="1"/>
</dbReference>
<dbReference type="GeneID" id="80908389"/>
<evidence type="ECO:0000313" key="6">
    <source>
        <dbReference type="Proteomes" id="UP001140513"/>
    </source>
</evidence>
<dbReference type="AlphaFoldDB" id="A0A9W8XRB8"/>
<evidence type="ECO:0000256" key="1">
    <source>
        <dbReference type="ARBA" id="ARBA00008987"/>
    </source>
</evidence>
<dbReference type="Proteomes" id="UP001140513">
    <property type="component" value="Unassembled WGS sequence"/>
</dbReference>